<comment type="caution">
    <text evidence="2">The sequence shown here is derived from an EMBL/GenBank/DDBJ whole genome shotgun (WGS) entry which is preliminary data.</text>
</comment>
<feature type="transmembrane region" description="Helical" evidence="1">
    <location>
        <begin position="207"/>
        <end position="232"/>
    </location>
</feature>
<sequence>MILQTDYWAVLGSFFDWVGESAAIMMVLSGVMAITWLGYERKRRGSFTKRKVDAEFAVTKFLRVMSYLGLILGIFVVWSGVISLILDISPSFEYARLNPGDTPFDGEANHFTSIFLIVIGIAMFFFPIKDLPLASMIGLLAGTATVIVIVLLVPDDAAVVGLIAGFINPKWILLTIFIIVTVVVIIAVKFYIGIFKTISKVLSWPPIALAVAIFCLVQGFALWIWGVSIFGLNLL</sequence>
<organism evidence="2">
    <name type="scientific">marine sediment metagenome</name>
    <dbReference type="NCBI Taxonomy" id="412755"/>
    <lineage>
        <taxon>unclassified sequences</taxon>
        <taxon>metagenomes</taxon>
        <taxon>ecological metagenomes</taxon>
    </lineage>
</organism>
<reference evidence="2" key="1">
    <citation type="journal article" date="2015" name="Nature">
        <title>Complex archaea that bridge the gap between prokaryotes and eukaryotes.</title>
        <authorList>
            <person name="Spang A."/>
            <person name="Saw J.H."/>
            <person name="Jorgensen S.L."/>
            <person name="Zaremba-Niedzwiedzka K."/>
            <person name="Martijn J."/>
            <person name="Lind A.E."/>
            <person name="van Eijk R."/>
            <person name="Schleper C."/>
            <person name="Guy L."/>
            <person name="Ettema T.J."/>
        </authorList>
    </citation>
    <scope>NUCLEOTIDE SEQUENCE</scope>
</reference>
<evidence type="ECO:0000313" key="2">
    <source>
        <dbReference type="EMBL" id="KKM90091.1"/>
    </source>
</evidence>
<evidence type="ECO:0000256" key="1">
    <source>
        <dbReference type="SAM" id="Phobius"/>
    </source>
</evidence>
<proteinExistence type="predicted"/>
<feature type="transmembrane region" description="Helical" evidence="1">
    <location>
        <begin position="133"/>
        <end position="152"/>
    </location>
</feature>
<dbReference type="EMBL" id="LAZR01006721">
    <property type="protein sequence ID" value="KKM90091.1"/>
    <property type="molecule type" value="Genomic_DNA"/>
</dbReference>
<feature type="transmembrane region" description="Helical" evidence="1">
    <location>
        <begin position="108"/>
        <end position="126"/>
    </location>
</feature>
<accession>A0A0F9LSQ6</accession>
<dbReference type="AlphaFoldDB" id="A0A0F9LSQ6"/>
<keyword evidence="1" id="KW-0472">Membrane</keyword>
<name>A0A0F9LSQ6_9ZZZZ</name>
<keyword evidence="1" id="KW-0812">Transmembrane</keyword>
<protein>
    <submittedName>
        <fullName evidence="2">Uncharacterized protein</fullName>
    </submittedName>
</protein>
<feature type="transmembrane region" description="Helical" evidence="1">
    <location>
        <begin position="67"/>
        <end position="88"/>
    </location>
</feature>
<feature type="transmembrane region" description="Helical" evidence="1">
    <location>
        <begin position="172"/>
        <end position="195"/>
    </location>
</feature>
<gene>
    <name evidence="2" type="ORF">LCGC14_1242100</name>
</gene>
<feature type="transmembrane region" description="Helical" evidence="1">
    <location>
        <begin position="21"/>
        <end position="39"/>
    </location>
</feature>
<keyword evidence="1" id="KW-1133">Transmembrane helix</keyword>